<dbReference type="InterPro" id="IPR003593">
    <property type="entry name" value="AAA+_ATPase"/>
</dbReference>
<comment type="caution">
    <text evidence="6">The sequence shown here is derived from an EMBL/GenBank/DDBJ whole genome shotgun (WGS) entry which is preliminary data.</text>
</comment>
<evidence type="ECO:0000256" key="3">
    <source>
        <dbReference type="ARBA" id="ARBA00022741"/>
    </source>
</evidence>
<organism evidence="6 7">
    <name type="scientific">Pigmentiphaga litoralis</name>
    <dbReference type="NCBI Taxonomy" id="516702"/>
    <lineage>
        <taxon>Bacteria</taxon>
        <taxon>Pseudomonadati</taxon>
        <taxon>Pseudomonadota</taxon>
        <taxon>Betaproteobacteria</taxon>
        <taxon>Burkholderiales</taxon>
        <taxon>Alcaligenaceae</taxon>
        <taxon>Pigmentiphaga</taxon>
    </lineage>
</organism>
<keyword evidence="2" id="KW-1003">Cell membrane</keyword>
<dbReference type="InterPro" id="IPR032823">
    <property type="entry name" value="BCA_ABC_TP_C"/>
</dbReference>
<dbReference type="FunFam" id="3.40.50.300:FF:000421">
    <property type="entry name" value="Branched-chain amino acid ABC transporter ATP-binding protein"/>
    <property type="match status" value="1"/>
</dbReference>
<evidence type="ECO:0000256" key="1">
    <source>
        <dbReference type="ARBA" id="ARBA00022448"/>
    </source>
</evidence>
<feature type="domain" description="ABC transporter" evidence="5">
    <location>
        <begin position="14"/>
        <end position="254"/>
    </location>
</feature>
<dbReference type="SMART" id="SM00382">
    <property type="entry name" value="AAA"/>
    <property type="match status" value="1"/>
</dbReference>
<sequence>MTLSPTAASSQPLLDVRGLSVRFGALRAVDDVSMQVVRGGITSLIGPNGAGKSTLFNLISGALRPTAGTVLFDGVDVTGWSPHKLLRAGLARSFQITNLFVDLTVRENLRLAAQVLESGWLALRPLAASHLALARADELLEEFALQARANDLAGALSHGEQRRLEIAVALACRPRLLLLDEPTQGMSHADTADTAALIKRLAGGVSIVLVEHDVGLVMDVSDHVVVLTQGRKLAEGPPRTVRADPRVQAAYFGEAATTPTAEATHA</sequence>
<keyword evidence="2" id="KW-0472">Membrane</keyword>
<reference evidence="6 7" key="1">
    <citation type="submission" date="2020-07" db="EMBL/GenBank/DDBJ databases">
        <title>Genomic Encyclopedia of Type Strains, Phase IV (KMG-V): Genome sequencing to study the core and pangenomes of soil and plant-associated prokaryotes.</title>
        <authorList>
            <person name="Whitman W."/>
        </authorList>
    </citation>
    <scope>NUCLEOTIDE SEQUENCE [LARGE SCALE GENOMIC DNA]</scope>
    <source>
        <strain evidence="6 7">SAS40</strain>
    </source>
</reference>
<dbReference type="CDD" id="cd03219">
    <property type="entry name" value="ABC_Mj1267_LivG_branched"/>
    <property type="match status" value="1"/>
</dbReference>
<keyword evidence="4 6" id="KW-0067">ATP-binding</keyword>
<dbReference type="PANTHER" id="PTHR45772">
    <property type="entry name" value="CONSERVED COMPONENT OF ABC TRANSPORTER FOR NATURAL AMINO ACIDS-RELATED"/>
    <property type="match status" value="1"/>
</dbReference>
<dbReference type="InterPro" id="IPR017871">
    <property type="entry name" value="ABC_transporter-like_CS"/>
</dbReference>
<dbReference type="GO" id="GO:0016887">
    <property type="term" value="F:ATP hydrolysis activity"/>
    <property type="evidence" value="ECO:0007669"/>
    <property type="project" value="InterPro"/>
</dbReference>
<gene>
    <name evidence="6" type="ORF">FHW18_002739</name>
</gene>
<dbReference type="PROSITE" id="PS00211">
    <property type="entry name" value="ABC_TRANSPORTER_1"/>
    <property type="match status" value="1"/>
</dbReference>
<dbReference type="InterPro" id="IPR051120">
    <property type="entry name" value="ABC_AA/LPS_Transport"/>
</dbReference>
<dbReference type="Pfam" id="PF12399">
    <property type="entry name" value="BCA_ABC_TP_C"/>
    <property type="match status" value="1"/>
</dbReference>
<dbReference type="Gene3D" id="3.40.50.300">
    <property type="entry name" value="P-loop containing nucleotide triphosphate hydrolases"/>
    <property type="match status" value="1"/>
</dbReference>
<name>A0A7Y9IVW2_9BURK</name>
<dbReference type="PANTHER" id="PTHR45772:SF9">
    <property type="entry name" value="CONSERVED COMPONENT OF ABC TRANSPORTER FOR NATURAL AMINO ACIDS"/>
    <property type="match status" value="1"/>
</dbReference>
<accession>A0A7Y9IVW2</accession>
<dbReference type="AlphaFoldDB" id="A0A7Y9IVW2"/>
<evidence type="ECO:0000313" key="7">
    <source>
        <dbReference type="Proteomes" id="UP000542125"/>
    </source>
</evidence>
<keyword evidence="3" id="KW-0547">Nucleotide-binding</keyword>
<evidence type="ECO:0000256" key="2">
    <source>
        <dbReference type="ARBA" id="ARBA00022475"/>
    </source>
</evidence>
<dbReference type="PROSITE" id="PS50893">
    <property type="entry name" value="ABC_TRANSPORTER_2"/>
    <property type="match status" value="1"/>
</dbReference>
<dbReference type="Pfam" id="PF00005">
    <property type="entry name" value="ABC_tran"/>
    <property type="match status" value="1"/>
</dbReference>
<evidence type="ECO:0000313" key="6">
    <source>
        <dbReference type="EMBL" id="NYE83468.1"/>
    </source>
</evidence>
<dbReference type="InterPro" id="IPR003439">
    <property type="entry name" value="ABC_transporter-like_ATP-bd"/>
</dbReference>
<keyword evidence="1" id="KW-0813">Transport</keyword>
<dbReference type="EMBL" id="JACBYR010000001">
    <property type="protein sequence ID" value="NYE83468.1"/>
    <property type="molecule type" value="Genomic_DNA"/>
</dbReference>
<dbReference type="InterPro" id="IPR027417">
    <property type="entry name" value="P-loop_NTPase"/>
</dbReference>
<dbReference type="Proteomes" id="UP000542125">
    <property type="component" value="Unassembled WGS sequence"/>
</dbReference>
<evidence type="ECO:0000259" key="5">
    <source>
        <dbReference type="PROSITE" id="PS50893"/>
    </source>
</evidence>
<dbReference type="RefSeq" id="WP_179587150.1">
    <property type="nucleotide sequence ID" value="NZ_JACBYR010000001.1"/>
</dbReference>
<dbReference type="GO" id="GO:0005886">
    <property type="term" value="C:plasma membrane"/>
    <property type="evidence" value="ECO:0007669"/>
    <property type="project" value="TreeGrafter"/>
</dbReference>
<dbReference type="SUPFAM" id="SSF52540">
    <property type="entry name" value="P-loop containing nucleoside triphosphate hydrolases"/>
    <property type="match status" value="1"/>
</dbReference>
<protein>
    <submittedName>
        <fullName evidence="6">Branched-chain amino acid transport system ATP-binding protein</fullName>
    </submittedName>
</protein>
<proteinExistence type="predicted"/>
<dbReference type="GO" id="GO:0005524">
    <property type="term" value="F:ATP binding"/>
    <property type="evidence" value="ECO:0007669"/>
    <property type="project" value="UniProtKB-KW"/>
</dbReference>
<keyword evidence="7" id="KW-1185">Reference proteome</keyword>
<evidence type="ECO:0000256" key="4">
    <source>
        <dbReference type="ARBA" id="ARBA00022840"/>
    </source>
</evidence>